<comment type="caution">
    <text evidence="3">The sequence shown here is derived from an EMBL/GenBank/DDBJ whole genome shotgun (WGS) entry which is preliminary data.</text>
</comment>
<protein>
    <submittedName>
        <fullName evidence="3">(Mediterranean fruit fly) hypothetical protein</fullName>
    </submittedName>
</protein>
<dbReference type="Pfam" id="PF02757">
    <property type="entry name" value="YLP"/>
    <property type="match status" value="11"/>
</dbReference>
<feature type="region of interest" description="Disordered" evidence="1">
    <location>
        <begin position="738"/>
        <end position="768"/>
    </location>
</feature>
<feature type="chain" id="PRO_5032659628" evidence="2">
    <location>
        <begin position="17"/>
        <end position="783"/>
    </location>
</feature>
<accession>A0A811UZB5</accession>
<evidence type="ECO:0000313" key="4">
    <source>
        <dbReference type="Proteomes" id="UP000606786"/>
    </source>
</evidence>
<evidence type="ECO:0000256" key="2">
    <source>
        <dbReference type="SAM" id="SignalP"/>
    </source>
</evidence>
<proteinExistence type="predicted"/>
<keyword evidence="4" id="KW-1185">Reference proteome</keyword>
<feature type="region of interest" description="Disordered" evidence="1">
    <location>
        <begin position="312"/>
        <end position="348"/>
    </location>
</feature>
<name>A0A811UZB5_CERCA</name>
<dbReference type="OrthoDB" id="8069123at2759"/>
<organism evidence="3 4">
    <name type="scientific">Ceratitis capitata</name>
    <name type="common">Mediterranean fruit fly</name>
    <name type="synonym">Tephritis capitata</name>
    <dbReference type="NCBI Taxonomy" id="7213"/>
    <lineage>
        <taxon>Eukaryota</taxon>
        <taxon>Metazoa</taxon>
        <taxon>Ecdysozoa</taxon>
        <taxon>Arthropoda</taxon>
        <taxon>Hexapoda</taxon>
        <taxon>Insecta</taxon>
        <taxon>Pterygota</taxon>
        <taxon>Neoptera</taxon>
        <taxon>Endopterygota</taxon>
        <taxon>Diptera</taxon>
        <taxon>Brachycera</taxon>
        <taxon>Muscomorpha</taxon>
        <taxon>Tephritoidea</taxon>
        <taxon>Tephritidae</taxon>
        <taxon>Ceratitis</taxon>
        <taxon>Ceratitis</taxon>
    </lineage>
</organism>
<dbReference type="InterPro" id="IPR004019">
    <property type="entry name" value="YLP_motif"/>
</dbReference>
<dbReference type="Pfam" id="PF02756">
    <property type="entry name" value="GYR"/>
    <property type="match status" value="13"/>
</dbReference>
<evidence type="ECO:0000256" key="1">
    <source>
        <dbReference type="SAM" id="MobiDB-lite"/>
    </source>
</evidence>
<feature type="signal peptide" evidence="2">
    <location>
        <begin position="1"/>
        <end position="16"/>
    </location>
</feature>
<reference evidence="3" key="1">
    <citation type="submission" date="2020-11" db="EMBL/GenBank/DDBJ databases">
        <authorList>
            <person name="Whitehead M."/>
        </authorList>
    </citation>
    <scope>NUCLEOTIDE SEQUENCE</scope>
    <source>
        <strain evidence="3">EGII</strain>
    </source>
</reference>
<dbReference type="SMART" id="SM00713">
    <property type="entry name" value="GYR"/>
    <property type="match status" value="13"/>
</dbReference>
<dbReference type="InterPro" id="IPR004011">
    <property type="entry name" value="Gyr_motif"/>
</dbReference>
<dbReference type="AlphaFoldDB" id="A0A811UZB5"/>
<evidence type="ECO:0000313" key="3">
    <source>
        <dbReference type="EMBL" id="CAD7004044.1"/>
    </source>
</evidence>
<gene>
    <name evidence="3" type="ORF">CCAP1982_LOCUS12469</name>
</gene>
<feature type="compositionally biased region" description="Low complexity" evidence="1">
    <location>
        <begin position="745"/>
        <end position="762"/>
    </location>
</feature>
<sequence>MRFLPIAFAVIAVVRAASLPADYLPPVVDNSLPVQEYIAPAAESSQDQTILTDDGYRYKAVHRLKFRHRRDVNELPENEYLPPAEEVQESAVVEVTEPAAEVETELADDGYRYKTVRRLKYRRRRDVNELSQNEYLPPREEAHESAVAEVVEEAAEPTESAADEGTEVGADGYRYKTVRRLKYRKRRDVNELPQNEYLPPTEVAQESAVAEVVEEAAEPTESAADEGTEVGADGYRYKTVRRLKYRKRRDVNELPQNEYLPPTEEATQESAVTEVAEPTESAAEEGTEVGADGYRYKTVRRLKYRKRRDVNELPQNEYLPPTEEATQESAVTEVAEPTESAAEEGTELAADGYRYKTVRRLKYRKRRDVNELPQNEYLPPTEEAQESAVADVVEETAEPTESAAEEGTELAADGYRYKTVRRLKYRKRRDVNELPQNEYLPPAEDAQESVVAEVVEEAAEPTESAAEEGTELAADGYRYKTVRRLKYRKRRDVNELPQNEYLPPTEEAQESAVAEIVEKAAEPTESAAEEGTEVGADGYRYKTVRRLKYRKRRDVNELPQNEYLPPTEEATQESAVTEVAEPTESAAEEGTELAADGYRYKTVRRLKYRKRRDVNELPKNEYLPPTEEAQESAVADVVEETAEPTESAAEEGTELAADGYRYKTVRRLKYRKRRDVNELPQNEYLPPAEEATQESAITEVAEPTESAAEEGTELADDGYRYKVVRRLKYRHRRDVNELPANEYLPPTEEGQEVTEQQPQEETAVLADDGYRYKSVRRLKYRRH</sequence>
<dbReference type="EMBL" id="CAJHJT010000034">
    <property type="protein sequence ID" value="CAD7004044.1"/>
    <property type="molecule type" value="Genomic_DNA"/>
</dbReference>
<dbReference type="Proteomes" id="UP000606786">
    <property type="component" value="Unassembled WGS sequence"/>
</dbReference>
<keyword evidence="2" id="KW-0732">Signal</keyword>